<name>A0ABP8ZHS5_9MICO</name>
<dbReference type="EMBL" id="BAABLP010000010">
    <property type="protein sequence ID" value="GAA4756609.1"/>
    <property type="molecule type" value="Genomic_DNA"/>
</dbReference>
<comment type="caution">
    <text evidence="6">The sequence shown here is derived from an EMBL/GenBank/DDBJ whole genome shotgun (WGS) entry which is preliminary data.</text>
</comment>
<organism evidence="6 7">
    <name type="scientific">Amnibacterium soli</name>
    <dbReference type="NCBI Taxonomy" id="1282736"/>
    <lineage>
        <taxon>Bacteria</taxon>
        <taxon>Bacillati</taxon>
        <taxon>Actinomycetota</taxon>
        <taxon>Actinomycetes</taxon>
        <taxon>Micrococcales</taxon>
        <taxon>Microbacteriaceae</taxon>
        <taxon>Amnibacterium</taxon>
    </lineage>
</organism>
<evidence type="ECO:0000256" key="1">
    <source>
        <dbReference type="ARBA" id="ARBA00004141"/>
    </source>
</evidence>
<evidence type="ECO:0000313" key="6">
    <source>
        <dbReference type="EMBL" id="GAA4756609.1"/>
    </source>
</evidence>
<protein>
    <submittedName>
        <fullName evidence="6">UbiA family prenyltransferase</fullName>
    </submittedName>
</protein>
<dbReference type="InterPro" id="IPR000537">
    <property type="entry name" value="UbiA_prenyltransferase"/>
</dbReference>
<feature type="transmembrane region" description="Helical" evidence="5">
    <location>
        <begin position="190"/>
        <end position="209"/>
    </location>
</feature>
<dbReference type="Proteomes" id="UP001500121">
    <property type="component" value="Unassembled WGS sequence"/>
</dbReference>
<reference evidence="7" key="1">
    <citation type="journal article" date="2019" name="Int. J. Syst. Evol. Microbiol.">
        <title>The Global Catalogue of Microorganisms (GCM) 10K type strain sequencing project: providing services to taxonomists for standard genome sequencing and annotation.</title>
        <authorList>
            <consortium name="The Broad Institute Genomics Platform"/>
            <consortium name="The Broad Institute Genome Sequencing Center for Infectious Disease"/>
            <person name="Wu L."/>
            <person name="Ma J."/>
        </authorList>
    </citation>
    <scope>NUCLEOTIDE SEQUENCE [LARGE SCALE GENOMIC DNA]</scope>
    <source>
        <strain evidence="7">JCM 19015</strain>
    </source>
</reference>
<comment type="subcellular location">
    <subcellularLocation>
        <location evidence="1">Membrane</location>
        <topology evidence="1">Multi-pass membrane protein</topology>
    </subcellularLocation>
</comment>
<dbReference type="Gene3D" id="1.10.357.140">
    <property type="entry name" value="UbiA prenyltransferase"/>
    <property type="match status" value="1"/>
</dbReference>
<proteinExistence type="predicted"/>
<accession>A0ABP8ZHS5</accession>
<evidence type="ECO:0000256" key="4">
    <source>
        <dbReference type="ARBA" id="ARBA00023136"/>
    </source>
</evidence>
<keyword evidence="3 5" id="KW-1133">Transmembrane helix</keyword>
<feature type="transmembrane region" description="Helical" evidence="5">
    <location>
        <begin position="284"/>
        <end position="307"/>
    </location>
</feature>
<sequence length="311" mass="30949">MLGLADVHGWTLRARAAARACSPRTHIWWGVPAARSPWISLLLSCHPVPTAAVTAIATVQALAAGGAPGVVALVLLAVLSGQLSIGWSNDLLDAERDRSAGRTDKPVAAGALPRRTLGIALAVATAAVVPLSFALGWQAAAAHLLGVAFGWAYNLGLKATPFSPVPYAVAFGALPAVATLSGSAPAAPPWWAVTAGALLGVGAHFGNVLPDIRADREAGVLGLPQRAGSALSSSVAAAAVVSAAALVFTPAVLVSPAAVPLAALVVALAGATIAIARTGRRLRLAFVAVMLAAGLCVAMLVLSGGLARVTS</sequence>
<dbReference type="Pfam" id="PF01040">
    <property type="entry name" value="UbiA"/>
    <property type="match status" value="1"/>
</dbReference>
<evidence type="ECO:0000256" key="2">
    <source>
        <dbReference type="ARBA" id="ARBA00022692"/>
    </source>
</evidence>
<evidence type="ECO:0000313" key="7">
    <source>
        <dbReference type="Proteomes" id="UP001500121"/>
    </source>
</evidence>
<dbReference type="InterPro" id="IPR044878">
    <property type="entry name" value="UbiA_sf"/>
</dbReference>
<feature type="transmembrane region" description="Helical" evidence="5">
    <location>
        <begin position="257"/>
        <end position="277"/>
    </location>
</feature>
<gene>
    <name evidence="6" type="ORF">GCM10025783_32440</name>
</gene>
<feature type="transmembrane region" description="Helical" evidence="5">
    <location>
        <begin position="230"/>
        <end position="251"/>
    </location>
</feature>
<feature type="transmembrane region" description="Helical" evidence="5">
    <location>
        <begin position="51"/>
        <end position="79"/>
    </location>
</feature>
<evidence type="ECO:0000256" key="3">
    <source>
        <dbReference type="ARBA" id="ARBA00022989"/>
    </source>
</evidence>
<keyword evidence="2 5" id="KW-0812">Transmembrane</keyword>
<evidence type="ECO:0000256" key="5">
    <source>
        <dbReference type="SAM" id="Phobius"/>
    </source>
</evidence>
<keyword evidence="7" id="KW-1185">Reference proteome</keyword>
<keyword evidence="4 5" id="KW-0472">Membrane</keyword>